<dbReference type="AlphaFoldDB" id="A0ABD0YXF7"/>
<accession>A0ABD0YXF7</accession>
<dbReference type="Proteomes" id="UP001558652">
    <property type="component" value="Unassembled WGS sequence"/>
</dbReference>
<evidence type="ECO:0000313" key="1">
    <source>
        <dbReference type="EMBL" id="KAL1140634.1"/>
    </source>
</evidence>
<keyword evidence="2" id="KW-1185">Reference proteome</keyword>
<evidence type="ECO:0000313" key="2">
    <source>
        <dbReference type="Proteomes" id="UP001558652"/>
    </source>
</evidence>
<proteinExistence type="predicted"/>
<comment type="caution">
    <text evidence="1">The sequence shown here is derived from an EMBL/GenBank/DDBJ whole genome shotgun (WGS) entry which is preliminary data.</text>
</comment>
<dbReference type="EMBL" id="JBFDAA010000001">
    <property type="protein sequence ID" value="KAL1140634.1"/>
    <property type="molecule type" value="Genomic_DNA"/>
</dbReference>
<name>A0ABD0YXF7_9HEMI</name>
<protein>
    <submittedName>
        <fullName evidence="1">Uncharacterized protein</fullName>
    </submittedName>
</protein>
<gene>
    <name evidence="1" type="ORF">AAG570_000564</name>
</gene>
<organism evidence="1 2">
    <name type="scientific">Ranatra chinensis</name>
    <dbReference type="NCBI Taxonomy" id="642074"/>
    <lineage>
        <taxon>Eukaryota</taxon>
        <taxon>Metazoa</taxon>
        <taxon>Ecdysozoa</taxon>
        <taxon>Arthropoda</taxon>
        <taxon>Hexapoda</taxon>
        <taxon>Insecta</taxon>
        <taxon>Pterygota</taxon>
        <taxon>Neoptera</taxon>
        <taxon>Paraneoptera</taxon>
        <taxon>Hemiptera</taxon>
        <taxon>Heteroptera</taxon>
        <taxon>Panheteroptera</taxon>
        <taxon>Nepomorpha</taxon>
        <taxon>Nepidae</taxon>
        <taxon>Ranatrinae</taxon>
        <taxon>Ranatra</taxon>
    </lineage>
</organism>
<sequence>MANRRYKLRPRKRSAVEISAASEEYVHNPKRKKSSGTHSALETIFEEPVQNKNGDVVLVGLSKVKRFISFSQFVTKAKLKKRKAKLKKFKTKKSDRKILTENAPLQEVEGKLNMLGI</sequence>
<reference evidence="1 2" key="1">
    <citation type="submission" date="2024-07" db="EMBL/GenBank/DDBJ databases">
        <title>Chromosome-level genome assembly of the water stick insect Ranatra chinensis (Heteroptera: Nepidae).</title>
        <authorList>
            <person name="Liu X."/>
        </authorList>
    </citation>
    <scope>NUCLEOTIDE SEQUENCE [LARGE SCALE GENOMIC DNA]</scope>
    <source>
        <strain evidence="1">Cailab_2021Rc</strain>
        <tissue evidence="1">Muscle</tissue>
    </source>
</reference>